<dbReference type="Proteomes" id="UP000092993">
    <property type="component" value="Unassembled WGS sequence"/>
</dbReference>
<dbReference type="EMBL" id="LUGG01000005">
    <property type="protein sequence ID" value="OBZ74600.1"/>
    <property type="molecule type" value="Genomic_DNA"/>
</dbReference>
<evidence type="ECO:0000313" key="3">
    <source>
        <dbReference type="Proteomes" id="UP000092993"/>
    </source>
</evidence>
<reference evidence="2 3" key="1">
    <citation type="submission" date="2016-03" db="EMBL/GenBank/DDBJ databases">
        <title>Whole genome sequencing of Grifola frondosa 9006-11.</title>
        <authorList>
            <person name="Min B."/>
            <person name="Park H."/>
            <person name="Kim J.-G."/>
            <person name="Cho H."/>
            <person name="Oh Y.-L."/>
            <person name="Kong W.-S."/>
            <person name="Choi I.-G."/>
        </authorList>
    </citation>
    <scope>NUCLEOTIDE SEQUENCE [LARGE SCALE GENOMIC DNA]</scope>
    <source>
        <strain evidence="2 3">9006-11</strain>
    </source>
</reference>
<keyword evidence="3" id="KW-1185">Reference proteome</keyword>
<gene>
    <name evidence="2" type="ORF">A0H81_05556</name>
</gene>
<proteinExistence type="predicted"/>
<sequence>MKMQLSFENLVFLFAIKPCFTFRVSSILSVTSGSLDLKVNFCHRDCIHSQARNIQNHDYSCVVLVNCHARSLPETYTE</sequence>
<feature type="signal peptide" evidence="1">
    <location>
        <begin position="1"/>
        <end position="21"/>
    </location>
</feature>
<evidence type="ECO:0000313" key="2">
    <source>
        <dbReference type="EMBL" id="OBZ74600.1"/>
    </source>
</evidence>
<evidence type="ECO:0000256" key="1">
    <source>
        <dbReference type="SAM" id="SignalP"/>
    </source>
</evidence>
<feature type="chain" id="PRO_5008889048" description="Secreted protein" evidence="1">
    <location>
        <begin position="22"/>
        <end position="78"/>
    </location>
</feature>
<protein>
    <recommendedName>
        <fullName evidence="4">Secreted protein</fullName>
    </recommendedName>
</protein>
<comment type="caution">
    <text evidence="2">The sequence shown here is derived from an EMBL/GenBank/DDBJ whole genome shotgun (WGS) entry which is preliminary data.</text>
</comment>
<evidence type="ECO:0008006" key="4">
    <source>
        <dbReference type="Google" id="ProtNLM"/>
    </source>
</evidence>
<keyword evidence="1" id="KW-0732">Signal</keyword>
<name>A0A1C7MCI9_GRIFR</name>
<organism evidence="2 3">
    <name type="scientific">Grifola frondosa</name>
    <name type="common">Maitake</name>
    <name type="synonym">Polyporus frondosus</name>
    <dbReference type="NCBI Taxonomy" id="5627"/>
    <lineage>
        <taxon>Eukaryota</taxon>
        <taxon>Fungi</taxon>
        <taxon>Dikarya</taxon>
        <taxon>Basidiomycota</taxon>
        <taxon>Agaricomycotina</taxon>
        <taxon>Agaricomycetes</taxon>
        <taxon>Polyporales</taxon>
        <taxon>Grifolaceae</taxon>
        <taxon>Grifola</taxon>
    </lineage>
</organism>
<dbReference type="AlphaFoldDB" id="A0A1C7MCI9"/>
<accession>A0A1C7MCI9</accession>